<evidence type="ECO:0000259" key="11">
    <source>
        <dbReference type="Pfam" id="PF00384"/>
    </source>
</evidence>
<keyword evidence="9" id="KW-0411">Iron-sulfur</keyword>
<dbReference type="AlphaFoldDB" id="A0A4U8VUM4"/>
<evidence type="ECO:0000256" key="6">
    <source>
        <dbReference type="ARBA" id="ARBA00022723"/>
    </source>
</evidence>
<dbReference type="InterPro" id="IPR006657">
    <property type="entry name" value="MoPterin_dinucl-bd_dom"/>
</dbReference>
<evidence type="ECO:0000313" key="13">
    <source>
        <dbReference type="EMBL" id="VFA97171.1"/>
    </source>
</evidence>
<dbReference type="Proteomes" id="UP000290439">
    <property type="component" value="Chromosome"/>
</dbReference>
<keyword evidence="7 13" id="KW-0560">Oxidoreductase</keyword>
<keyword evidence="5" id="KW-0500">Molybdenum</keyword>
<comment type="cofactor">
    <cofactor evidence="1">
        <name>Mo-bis(molybdopterin guanine dinucleotide)</name>
        <dbReference type="ChEBI" id="CHEBI:60539"/>
    </cofactor>
</comment>
<dbReference type="GO" id="GO:0016020">
    <property type="term" value="C:membrane"/>
    <property type="evidence" value="ECO:0007669"/>
    <property type="project" value="TreeGrafter"/>
</dbReference>
<feature type="region of interest" description="Disordered" evidence="10">
    <location>
        <begin position="56"/>
        <end position="89"/>
    </location>
</feature>
<evidence type="ECO:0000256" key="2">
    <source>
        <dbReference type="ARBA" id="ARBA00001966"/>
    </source>
</evidence>
<dbReference type="Gene3D" id="3.40.228.10">
    <property type="entry name" value="Dimethylsulfoxide Reductase, domain 2"/>
    <property type="match status" value="1"/>
</dbReference>
<dbReference type="PANTHER" id="PTHR43105:SF4">
    <property type="entry name" value="PROTEIN YDEP"/>
    <property type="match status" value="1"/>
</dbReference>
<evidence type="ECO:0000256" key="5">
    <source>
        <dbReference type="ARBA" id="ARBA00022505"/>
    </source>
</evidence>
<protein>
    <submittedName>
        <fullName evidence="13">Formate dehydrogenase H</fullName>
        <ecNumber evidence="13">1.2.1.2</ecNumber>
    </submittedName>
</protein>
<feature type="compositionally biased region" description="Basic and acidic residues" evidence="10">
    <location>
        <begin position="19"/>
        <end position="31"/>
    </location>
</feature>
<keyword evidence="6" id="KW-0479">Metal-binding</keyword>
<keyword evidence="4" id="KW-0004">4Fe-4S</keyword>
<dbReference type="Pfam" id="PF00384">
    <property type="entry name" value="Molybdopterin"/>
    <property type="match status" value="1"/>
</dbReference>
<reference evidence="13 14" key="1">
    <citation type="submission" date="2019-02" db="EMBL/GenBank/DDBJ databases">
        <authorList>
            <consortium name="Pathogen Informatics"/>
        </authorList>
    </citation>
    <scope>NUCLEOTIDE SEQUENCE [LARGE SCALE GENOMIC DNA]</scope>
    <source>
        <strain evidence="13 14">3012STDY6756504</strain>
    </source>
</reference>
<dbReference type="CDD" id="cd02767">
    <property type="entry name" value="MopB_ydeP"/>
    <property type="match status" value="1"/>
</dbReference>
<dbReference type="GO" id="GO:0008863">
    <property type="term" value="F:formate dehydrogenase (NAD+) activity"/>
    <property type="evidence" value="ECO:0007669"/>
    <property type="project" value="InterPro"/>
</dbReference>
<sequence>MNTGSEAVAAPGFGGVLPSRRDRGEDSERRTFSSFANLGRATAAFEPSKGYVMADRVRTEFDRAGSEPGERPSGRGKRAEPEFRPYTHPAAGWGAANSVTRFLAREGEGIAGPHAILKMNHEDGGFDCPGCAWPDDMKGLHLDICENGIKHVAWEMTHKRVDREFFAAHTVSELSRWSEFDLENQGRLTEPMSYDPATDRYVPIGWQEAFELIGRTLRELDDPNQAAFYTSGRLGNEATFLYQLLARELGTNNLPDCSNMCHEASGRALQAALGTGKGTVDLADWETTDALFILGVNAASNAPRMLTALVEAHKRGAHIVHINPLVEAAARKAIIPHDFLQMATFRATPTSSLNLQPRIGGDMALLRGMAKAVLEQARPDPKAIDTEFIERYTHGFAGYRAVCEATSWTDIERQSGVEVADIRKAARIYCDADRSIISWCLGVTQHEHGVDTVREIVNLLLLRGNLGREGAGPSPVRGHSNVQGNRTCGIDHRPTGAFLDRLAQVCGIDPPRAHGLDTVGAIDAMHAGTVKVFVGMGGNFAIAAPDTAYTFDALRNCELTVQVSTKLNRSHLVHGRRAVILPCLGRTEKDEQRGGIQETSVEDSMSMVHLSRGMKKPASPHLMSEPAIIAGIARAALPESATPWEYYVEDYDRIRDTMAQVLDGFEDFNRRVRLPLGFRIRQPARELVFRTASGRAEFSAAALPDLTREPGTLTLATMRSHDQWNTTIYSDNDRYRGVKNLRTLIFMNADDMRERGLRQFDEVDITSIARDGSTRSLRSYKVIPYDIPPGCAAGYMPEMNVLCAIGDVSTQSDQPIMKNVKVKVERSS</sequence>
<evidence type="ECO:0000259" key="12">
    <source>
        <dbReference type="Pfam" id="PF01568"/>
    </source>
</evidence>
<dbReference type="EMBL" id="LR215973">
    <property type="protein sequence ID" value="VFA97171.1"/>
    <property type="molecule type" value="Genomic_DNA"/>
</dbReference>
<dbReference type="Gene3D" id="2.40.40.20">
    <property type="match status" value="1"/>
</dbReference>
<dbReference type="InterPro" id="IPR010046">
    <property type="entry name" value="Mopterin_OxRdtse_a_bac"/>
</dbReference>
<dbReference type="SUPFAM" id="SSF50692">
    <property type="entry name" value="ADC-like"/>
    <property type="match status" value="1"/>
</dbReference>
<dbReference type="SUPFAM" id="SSF53706">
    <property type="entry name" value="Formate dehydrogenase/DMSO reductase, domains 1-3"/>
    <property type="match status" value="1"/>
</dbReference>
<comment type="cofactor">
    <cofactor evidence="2">
        <name>[4Fe-4S] cluster</name>
        <dbReference type="ChEBI" id="CHEBI:49883"/>
    </cofactor>
</comment>
<accession>A0A4U8VUM4</accession>
<dbReference type="InterPro" id="IPR037951">
    <property type="entry name" value="MopB_CT_YdeP"/>
</dbReference>
<dbReference type="EC" id="1.2.1.2" evidence="13"/>
<feature type="compositionally biased region" description="Basic and acidic residues" evidence="10">
    <location>
        <begin position="56"/>
        <end position="85"/>
    </location>
</feature>
<dbReference type="GO" id="GO:0043546">
    <property type="term" value="F:molybdopterin cofactor binding"/>
    <property type="evidence" value="ECO:0007669"/>
    <property type="project" value="InterPro"/>
</dbReference>
<evidence type="ECO:0000313" key="14">
    <source>
        <dbReference type="Proteomes" id="UP000290439"/>
    </source>
</evidence>
<dbReference type="PIRSF" id="PIRSF000144">
    <property type="entry name" value="CbbBc"/>
    <property type="match status" value="1"/>
</dbReference>
<evidence type="ECO:0000256" key="7">
    <source>
        <dbReference type="ARBA" id="ARBA00023002"/>
    </source>
</evidence>
<organism evidence="13 14">
    <name type="scientific">Nocardia cyriacigeorgica</name>
    <dbReference type="NCBI Taxonomy" id="135487"/>
    <lineage>
        <taxon>Bacteria</taxon>
        <taxon>Bacillati</taxon>
        <taxon>Actinomycetota</taxon>
        <taxon>Actinomycetes</taxon>
        <taxon>Mycobacteriales</taxon>
        <taxon>Nocardiaceae</taxon>
        <taxon>Nocardia</taxon>
    </lineage>
</organism>
<proteinExistence type="inferred from homology"/>
<dbReference type="Gene3D" id="3.40.50.740">
    <property type="match status" value="1"/>
</dbReference>
<name>A0A4U8VUM4_9NOCA</name>
<dbReference type="InterPro" id="IPR009010">
    <property type="entry name" value="Asp_de-COase-like_dom_sf"/>
</dbReference>
<evidence type="ECO:0000256" key="9">
    <source>
        <dbReference type="ARBA" id="ARBA00023014"/>
    </source>
</evidence>
<dbReference type="NCBIfam" id="TIGR01701">
    <property type="entry name" value="Fdhalpha-like"/>
    <property type="match status" value="1"/>
</dbReference>
<comment type="similarity">
    <text evidence="3">Belongs to the prokaryotic molybdopterin-containing oxidoreductase family.</text>
</comment>
<feature type="domain" description="Molybdopterin oxidoreductase" evidence="11">
    <location>
        <begin position="187"/>
        <end position="566"/>
    </location>
</feature>
<gene>
    <name evidence="13" type="primary">fdhF_1</name>
    <name evidence="13" type="ORF">NCTC10797_00930</name>
</gene>
<feature type="region of interest" description="Disordered" evidence="10">
    <location>
        <begin position="1"/>
        <end position="32"/>
    </location>
</feature>
<dbReference type="InterPro" id="IPR006656">
    <property type="entry name" value="Mopterin_OxRdtase"/>
</dbReference>
<dbReference type="InterPro" id="IPR041953">
    <property type="entry name" value="YdeP_MopB"/>
</dbReference>
<evidence type="ECO:0000256" key="3">
    <source>
        <dbReference type="ARBA" id="ARBA00010312"/>
    </source>
</evidence>
<dbReference type="GO" id="GO:0051539">
    <property type="term" value="F:4 iron, 4 sulfur cluster binding"/>
    <property type="evidence" value="ECO:0007669"/>
    <property type="project" value="UniProtKB-KW"/>
</dbReference>
<dbReference type="InterPro" id="IPR050123">
    <property type="entry name" value="Prok_molybdopt-oxidoreductase"/>
</dbReference>
<dbReference type="PANTHER" id="PTHR43105">
    <property type="entry name" value="RESPIRATORY NITRATE REDUCTASE"/>
    <property type="match status" value="1"/>
</dbReference>
<evidence type="ECO:0000256" key="4">
    <source>
        <dbReference type="ARBA" id="ARBA00022485"/>
    </source>
</evidence>
<evidence type="ECO:0000256" key="8">
    <source>
        <dbReference type="ARBA" id="ARBA00023004"/>
    </source>
</evidence>
<dbReference type="CDD" id="cd02787">
    <property type="entry name" value="MopB_CT_ydeP"/>
    <property type="match status" value="1"/>
</dbReference>
<dbReference type="GO" id="GO:0030151">
    <property type="term" value="F:molybdenum ion binding"/>
    <property type="evidence" value="ECO:0007669"/>
    <property type="project" value="InterPro"/>
</dbReference>
<evidence type="ECO:0000256" key="1">
    <source>
        <dbReference type="ARBA" id="ARBA00001942"/>
    </source>
</evidence>
<feature type="domain" description="Molybdopterin dinucleotide-binding" evidence="12">
    <location>
        <begin position="713"/>
        <end position="812"/>
    </location>
</feature>
<keyword evidence="8" id="KW-0408">Iron</keyword>
<dbReference type="Pfam" id="PF01568">
    <property type="entry name" value="Molydop_binding"/>
    <property type="match status" value="1"/>
</dbReference>
<evidence type="ECO:0000256" key="10">
    <source>
        <dbReference type="SAM" id="MobiDB-lite"/>
    </source>
</evidence>